<keyword evidence="1" id="KW-0175">Coiled coil</keyword>
<feature type="domain" description="DUF1549" evidence="2">
    <location>
        <begin position="49"/>
        <end position="254"/>
    </location>
</feature>
<dbReference type="EMBL" id="GU567957">
    <property type="protein sequence ID" value="ADI21520.1"/>
    <property type="molecule type" value="Genomic_DNA"/>
</dbReference>
<evidence type="ECO:0000259" key="2">
    <source>
        <dbReference type="Pfam" id="PF07583"/>
    </source>
</evidence>
<dbReference type="Pfam" id="PF07583">
    <property type="entry name" value="PSCyt2"/>
    <property type="match status" value="1"/>
</dbReference>
<reference evidence="4" key="1">
    <citation type="submission" date="2010-01" db="EMBL/GenBank/DDBJ databases">
        <title>Genome fragments of uncultured bacteria from the North Pacific subtropical Gyre.</title>
        <authorList>
            <person name="Pham V.D."/>
            <person name="Delong E.F."/>
        </authorList>
    </citation>
    <scope>NUCLEOTIDE SEQUENCE</scope>
</reference>
<feature type="coiled-coil region" evidence="1">
    <location>
        <begin position="279"/>
        <end position="313"/>
    </location>
</feature>
<dbReference type="InterPro" id="IPR022655">
    <property type="entry name" value="DUF1553"/>
</dbReference>
<feature type="domain" description="DUF1553" evidence="3">
    <location>
        <begin position="605"/>
        <end position="860"/>
    </location>
</feature>
<evidence type="ECO:0000256" key="1">
    <source>
        <dbReference type="SAM" id="Coils"/>
    </source>
</evidence>
<organism evidence="4">
    <name type="scientific">uncultured verrucomicrobium HF0070_15G23</name>
    <dbReference type="NCBI Taxonomy" id="723594"/>
    <lineage>
        <taxon>Bacteria</taxon>
        <taxon>Pseudomonadati</taxon>
        <taxon>Verrucomicrobiota</taxon>
        <taxon>environmental samples</taxon>
    </lineage>
</organism>
<dbReference type="PANTHER" id="PTHR35889:SF3">
    <property type="entry name" value="F-BOX DOMAIN-CONTAINING PROTEIN"/>
    <property type="match status" value="1"/>
</dbReference>
<dbReference type="AlphaFoldDB" id="E7C246"/>
<name>E7C246_9BACT</name>
<dbReference type="Pfam" id="PF07587">
    <property type="entry name" value="PSD1"/>
    <property type="match status" value="1"/>
</dbReference>
<evidence type="ECO:0008006" key="5">
    <source>
        <dbReference type="Google" id="ProtNLM"/>
    </source>
</evidence>
<proteinExistence type="predicted"/>
<evidence type="ECO:0000259" key="3">
    <source>
        <dbReference type="Pfam" id="PF07587"/>
    </source>
</evidence>
<sequence>MSYHIIVWHALTLLIIFPLNGIAASKHWAYKAPKRPATPKIESGWPRNPIDYFILAKQQQNQLKPSPPAKATQLLRRVHLDLIGLPPKPETVEQFLKNPSDHTYEKIVDNLLKSKRYGERWARPWLDLARYADSNGFQADQLRDSWAYRDWVIDAFNSNKGFDEFVIEQIAGDMIPNATDSQRIATGFHRTPPCNVEAGVHPEENRVNQVMDRVNTTGTVFLGTTLECAQCHDHKYDPFSMKDYYSIFAFFNNTPLEVKQQGDGVTWNFYGPTMELPISDEQQKALDTLNAQKKRLDLQIKKLKNDSAAQQTNWEKAILSALQNVPAWSVLDIKHFSATGNPKLEHQPDGSVVVSGPNPDKSTYTIRVSTDLKQITAIRLEALTHPSMHKGGPGRNKSPRENPNFIVNEFELKVDEKKIKFNNATASFSQPRWHVNGSIDNNLTTGWGINPEFGKPAAAVYKLAKPLVLKPGVFLEFSIAQTYGGGRTIGRPRLSTMDGDSRAINFPSNITAIIKKTKRSRQEVKQLADYYQKGNQQLKTIEAELAATIKKIATIKPPTTLVMVEQKKPRETHIMTRGEYLSPGEGVTPSTPATLHPMKKNLPRNRLGFAQWLIDPANPLLSRVTVNRWWAEFMGKGIVTTEEDLGTQSAPPSHPDLLDWLAVEFIERGWSMRHIHKLIVMSSTYRQTSNTSASHRLIDPSNTWITRTPRIRMSAEMVRDNALEISGLLSTKMHGPPIYPPQPNGIWRHVGRNAPKYIAATNEDRFRRGVYVVWRRGAPYVSFTNFDAPDRGSCVVRRAQTNTPLQALTLLNDQAYVEMAMAFAERIIEHNSATTEERINFAYLTALSRNPQAAEIRFLKPIIQRQLNRFKNNPKTANELVKGIKGWKPSGKTKISELAAWFYITNILLNLDETITKN</sequence>
<dbReference type="InterPro" id="IPR011444">
    <property type="entry name" value="DUF1549"/>
</dbReference>
<accession>E7C246</accession>
<dbReference type="PANTHER" id="PTHR35889">
    <property type="entry name" value="CYCLOINULO-OLIGOSACCHARIDE FRUCTANOTRANSFERASE-RELATED"/>
    <property type="match status" value="1"/>
</dbReference>
<protein>
    <recommendedName>
        <fullName evidence="5">DUF1553 domain-containing protein</fullName>
    </recommendedName>
</protein>
<evidence type="ECO:0000313" key="4">
    <source>
        <dbReference type="EMBL" id="ADI21520.1"/>
    </source>
</evidence>